<evidence type="ECO:0000313" key="2">
    <source>
        <dbReference type="Proteomes" id="UP001165679"/>
    </source>
</evidence>
<keyword evidence="2" id="KW-1185">Reference proteome</keyword>
<dbReference type="EMBL" id="JAPDNT010000021">
    <property type="protein sequence ID" value="MCW3476587.1"/>
    <property type="molecule type" value="Genomic_DNA"/>
</dbReference>
<name>A0AA41YQ81_9PROT</name>
<organism evidence="1 2">
    <name type="scientific">Limobrevibacterium gyesilva</name>
    <dbReference type="NCBI Taxonomy" id="2991712"/>
    <lineage>
        <taxon>Bacteria</taxon>
        <taxon>Pseudomonadati</taxon>
        <taxon>Pseudomonadota</taxon>
        <taxon>Alphaproteobacteria</taxon>
        <taxon>Acetobacterales</taxon>
        <taxon>Acetobacteraceae</taxon>
        <taxon>Limobrevibacterium</taxon>
    </lineage>
</organism>
<dbReference type="AlphaFoldDB" id="A0AA41YQ81"/>
<accession>A0AA41YQ81</accession>
<dbReference type="Proteomes" id="UP001165679">
    <property type="component" value="Unassembled WGS sequence"/>
</dbReference>
<reference evidence="1" key="2">
    <citation type="submission" date="2022-10" db="EMBL/GenBank/DDBJ databases">
        <authorList>
            <person name="Trinh H.N."/>
        </authorList>
    </citation>
    <scope>NUCLEOTIDE SEQUENCE</scope>
    <source>
        <strain evidence="1">RN2-1</strain>
    </source>
</reference>
<reference evidence="1" key="1">
    <citation type="submission" date="2022-09" db="EMBL/GenBank/DDBJ databases">
        <title>Rhodovastum sp. nov. RN2-1 isolated from soil in Seongnam, South Korea.</title>
        <authorList>
            <person name="Le N.T."/>
        </authorList>
    </citation>
    <scope>NUCLEOTIDE SEQUENCE</scope>
    <source>
        <strain evidence="1">RN2-1</strain>
    </source>
</reference>
<evidence type="ECO:0000313" key="1">
    <source>
        <dbReference type="EMBL" id="MCW3476587.1"/>
    </source>
</evidence>
<sequence>MPFAIRNLSVLAYAQGFTLWHYKAGAATLADAAADGFFDDATDMLAAGDMLMVSARDGGRVLFVAGTQGRVVTAALA</sequence>
<comment type="caution">
    <text evidence="1">The sequence shown here is derived from an EMBL/GenBank/DDBJ whole genome shotgun (WGS) entry which is preliminary data.</text>
</comment>
<dbReference type="RefSeq" id="WP_264715397.1">
    <property type="nucleotide sequence ID" value="NZ_JAPDNT010000021.1"/>
</dbReference>
<protein>
    <submittedName>
        <fullName evidence="1">Uncharacterized protein</fullName>
    </submittedName>
</protein>
<gene>
    <name evidence="1" type="ORF">OL599_18645</name>
</gene>
<proteinExistence type="predicted"/>